<dbReference type="CDD" id="cd00298">
    <property type="entry name" value="ACD_sHsps_p23-like"/>
    <property type="match status" value="1"/>
</dbReference>
<dbReference type="PANTHER" id="PTHR43670">
    <property type="entry name" value="HEAT SHOCK PROTEIN 26"/>
    <property type="match status" value="1"/>
</dbReference>
<protein>
    <submittedName>
        <fullName evidence="9">Uncharacterized protein LOC111290271</fullName>
    </submittedName>
</protein>
<comment type="subcellular location">
    <subcellularLocation>
        <location evidence="1">Cell membrane</location>
        <topology evidence="1">Single-pass membrane protein</topology>
    </subcellularLocation>
</comment>
<dbReference type="RefSeq" id="XP_022737323.1">
    <property type="nucleotide sequence ID" value="XM_022881588.1"/>
</dbReference>
<accession>A0A6P5YA37</accession>
<evidence type="ECO:0000256" key="1">
    <source>
        <dbReference type="ARBA" id="ARBA00004162"/>
    </source>
</evidence>
<dbReference type="Proteomes" id="UP000515121">
    <property type="component" value="Unplaced"/>
</dbReference>
<dbReference type="AlphaFoldDB" id="A0A6P5YA37"/>
<dbReference type="KEGG" id="dzi:111290271"/>
<keyword evidence="2" id="KW-1003">Cell membrane</keyword>
<feature type="domain" description="SHSP" evidence="7">
    <location>
        <begin position="14"/>
        <end position="119"/>
    </location>
</feature>
<dbReference type="GeneID" id="111290271"/>
<evidence type="ECO:0000256" key="3">
    <source>
        <dbReference type="ARBA" id="ARBA00022821"/>
    </source>
</evidence>
<evidence type="ECO:0000256" key="5">
    <source>
        <dbReference type="RuleBase" id="RU003616"/>
    </source>
</evidence>
<feature type="region of interest" description="Disordered" evidence="6">
    <location>
        <begin position="100"/>
        <end position="172"/>
    </location>
</feature>
<evidence type="ECO:0000313" key="8">
    <source>
        <dbReference type="Proteomes" id="UP000515121"/>
    </source>
</evidence>
<evidence type="ECO:0000256" key="6">
    <source>
        <dbReference type="SAM" id="MobiDB-lite"/>
    </source>
</evidence>
<dbReference type="Gene3D" id="2.60.40.790">
    <property type="match status" value="2"/>
</dbReference>
<dbReference type="GO" id="GO:0005886">
    <property type="term" value="C:plasma membrane"/>
    <property type="evidence" value="ECO:0007669"/>
    <property type="project" value="UniProtKB-SubCell"/>
</dbReference>
<name>A0A6P5YA37_DURZI</name>
<gene>
    <name evidence="9" type="primary">LOC111290271</name>
</gene>
<proteinExistence type="inferred from homology"/>
<reference evidence="9" key="1">
    <citation type="submission" date="2025-08" db="UniProtKB">
        <authorList>
            <consortium name="RefSeq"/>
        </authorList>
    </citation>
    <scope>IDENTIFICATION</scope>
    <source>
        <tissue evidence="9">Fruit stalk</tissue>
    </source>
</reference>
<dbReference type="PANTHER" id="PTHR43670:SF130">
    <property type="entry name" value="INACTIVE PROTEIN RESTRICTED TEV MOVEMENT 2-LIKE"/>
    <property type="match status" value="1"/>
</dbReference>
<feature type="compositionally biased region" description="Low complexity" evidence="6">
    <location>
        <begin position="117"/>
        <end position="130"/>
    </location>
</feature>
<dbReference type="Pfam" id="PF00011">
    <property type="entry name" value="HSP20"/>
    <property type="match status" value="1"/>
</dbReference>
<dbReference type="GO" id="GO:0006952">
    <property type="term" value="P:defense response"/>
    <property type="evidence" value="ECO:0007669"/>
    <property type="project" value="UniProtKB-KW"/>
</dbReference>
<keyword evidence="3" id="KW-0611">Plant defense</keyword>
<feature type="compositionally biased region" description="Basic and acidic residues" evidence="6">
    <location>
        <begin position="155"/>
        <end position="164"/>
    </location>
</feature>
<organism evidence="8 9">
    <name type="scientific">Durio zibethinus</name>
    <name type="common">Durian</name>
    <dbReference type="NCBI Taxonomy" id="66656"/>
    <lineage>
        <taxon>Eukaryota</taxon>
        <taxon>Viridiplantae</taxon>
        <taxon>Streptophyta</taxon>
        <taxon>Embryophyta</taxon>
        <taxon>Tracheophyta</taxon>
        <taxon>Spermatophyta</taxon>
        <taxon>Magnoliopsida</taxon>
        <taxon>eudicotyledons</taxon>
        <taxon>Gunneridae</taxon>
        <taxon>Pentapetalae</taxon>
        <taxon>rosids</taxon>
        <taxon>malvids</taxon>
        <taxon>Malvales</taxon>
        <taxon>Malvaceae</taxon>
        <taxon>Helicteroideae</taxon>
        <taxon>Durio</taxon>
    </lineage>
</organism>
<dbReference type="GO" id="GO:0034605">
    <property type="term" value="P:cellular response to heat"/>
    <property type="evidence" value="ECO:0007669"/>
    <property type="project" value="TreeGrafter"/>
</dbReference>
<evidence type="ECO:0000256" key="4">
    <source>
        <dbReference type="PROSITE-ProRule" id="PRU00285"/>
    </source>
</evidence>
<evidence type="ECO:0000313" key="9">
    <source>
        <dbReference type="RefSeq" id="XP_022737323.1"/>
    </source>
</evidence>
<feature type="compositionally biased region" description="Basic and acidic residues" evidence="6">
    <location>
        <begin position="100"/>
        <end position="116"/>
    </location>
</feature>
<dbReference type="InterPro" id="IPR002068">
    <property type="entry name" value="A-crystallin/Hsp20_dom"/>
</dbReference>
<sequence>MDNLRDRTSRRWPSRIAEKFVPISFWTEDAEGNYLLDIDLRGFKPEEVRIELPSADHIKIEGERIVNENKCIYIDQTVPLPENSDTENIVGKFKGEHLHITVPKRMVEQNKEEESKNGNGNKSSAEGGSSQEEEESNDNGENKRKHEHGHVAAKQSHDSNETRRVASFPEESIKKWEEKDGFQEEEVMVGLAYPGHVTISGERIVNNDKCIYFAQTLQRPATIDMNKTGQNFEDEMLCLTFPKRVEEKNENGNPAAEKNAQEELMDDENKRKHDEHGHAENEEQGKQTEDHVVSVHKEMRNKGSAFDKKERGHGLEVESCALQRHLPPTVLV</sequence>
<feature type="compositionally biased region" description="Basic and acidic residues" evidence="6">
    <location>
        <begin position="267"/>
        <end position="313"/>
    </location>
</feature>
<dbReference type="OrthoDB" id="1431247at2759"/>
<keyword evidence="2" id="KW-0472">Membrane</keyword>
<evidence type="ECO:0000259" key="7">
    <source>
        <dbReference type="PROSITE" id="PS01031"/>
    </source>
</evidence>
<feature type="region of interest" description="Disordered" evidence="6">
    <location>
        <begin position="247"/>
        <end position="313"/>
    </location>
</feature>
<dbReference type="PROSITE" id="PS01031">
    <property type="entry name" value="SHSP"/>
    <property type="match status" value="1"/>
</dbReference>
<evidence type="ECO:0000256" key="2">
    <source>
        <dbReference type="ARBA" id="ARBA00022475"/>
    </source>
</evidence>
<dbReference type="SUPFAM" id="SSF49764">
    <property type="entry name" value="HSP20-like chaperones"/>
    <property type="match status" value="1"/>
</dbReference>
<dbReference type="InterPro" id="IPR008978">
    <property type="entry name" value="HSP20-like_chaperone"/>
</dbReference>
<keyword evidence="8" id="KW-1185">Reference proteome</keyword>
<comment type="similarity">
    <text evidence="4 5">Belongs to the small heat shock protein (HSP20) family.</text>
</comment>